<keyword evidence="1 12" id="KW-0963">Cytoplasm</keyword>
<dbReference type="SMART" id="SM00271">
    <property type="entry name" value="DnaJ"/>
    <property type="match status" value="1"/>
</dbReference>
<keyword evidence="8 12" id="KW-0143">Chaperone</keyword>
<dbReference type="Proteomes" id="UP000186469">
    <property type="component" value="Unassembled WGS sequence"/>
</dbReference>
<keyword evidence="6 12" id="KW-0862">Zinc</keyword>
<gene>
    <name evidence="12" type="primary">dnaJ</name>
    <name evidence="16" type="ORF">SAMN02745728_00151</name>
</gene>
<dbReference type="InterPro" id="IPR001305">
    <property type="entry name" value="HSP_DnaJ_Cys-rich_dom"/>
</dbReference>
<dbReference type="PRINTS" id="PR00625">
    <property type="entry name" value="JDOMAIN"/>
</dbReference>
<evidence type="ECO:0000256" key="7">
    <source>
        <dbReference type="ARBA" id="ARBA00023016"/>
    </source>
</evidence>
<feature type="binding site" evidence="12">
    <location>
        <position position="148"/>
    </location>
    <ligand>
        <name>Zn(2+)</name>
        <dbReference type="ChEBI" id="CHEBI:29105"/>
        <label>1</label>
    </ligand>
</feature>
<dbReference type="InterPro" id="IPR036410">
    <property type="entry name" value="HSP_DnaJ_Cys-rich_dom_sf"/>
</dbReference>
<dbReference type="Pfam" id="PF00684">
    <property type="entry name" value="DnaJ_CXXCXGXG"/>
    <property type="match status" value="1"/>
</dbReference>
<dbReference type="CDD" id="cd10719">
    <property type="entry name" value="DnaJ_zf"/>
    <property type="match status" value="1"/>
</dbReference>
<dbReference type="GO" id="GO:0042026">
    <property type="term" value="P:protein refolding"/>
    <property type="evidence" value="ECO:0007669"/>
    <property type="project" value="TreeGrafter"/>
</dbReference>
<dbReference type="PROSITE" id="PS51188">
    <property type="entry name" value="ZF_CR"/>
    <property type="match status" value="1"/>
</dbReference>
<dbReference type="InterPro" id="IPR018253">
    <property type="entry name" value="DnaJ_domain_CS"/>
</dbReference>
<evidence type="ECO:0000256" key="1">
    <source>
        <dbReference type="ARBA" id="ARBA00022490"/>
    </source>
</evidence>
<dbReference type="InterPro" id="IPR002939">
    <property type="entry name" value="DnaJ_C"/>
</dbReference>
<keyword evidence="4 12" id="KW-0677">Repeat</keyword>
<dbReference type="OrthoDB" id="9779889at2"/>
<dbReference type="FunFam" id="1.10.287.110:FF:000034">
    <property type="entry name" value="Chaperone protein DnaJ"/>
    <property type="match status" value="1"/>
</dbReference>
<keyword evidence="17" id="KW-1185">Reference proteome</keyword>
<dbReference type="Gene3D" id="1.10.287.110">
    <property type="entry name" value="DnaJ domain"/>
    <property type="match status" value="1"/>
</dbReference>
<dbReference type="InterPro" id="IPR008971">
    <property type="entry name" value="HSP40/DnaJ_pept-bd"/>
</dbReference>
<protein>
    <recommendedName>
        <fullName evidence="11 12">Chaperone protein DnaJ</fullName>
    </recommendedName>
</protein>
<feature type="zinc finger region" description="CR-type" evidence="13">
    <location>
        <begin position="132"/>
        <end position="210"/>
    </location>
</feature>
<evidence type="ECO:0000256" key="10">
    <source>
        <dbReference type="ARBA" id="ARBA00061004"/>
    </source>
</evidence>
<feature type="domain" description="CR-type" evidence="15">
    <location>
        <begin position="132"/>
        <end position="210"/>
    </location>
</feature>
<dbReference type="Gene3D" id="2.60.260.20">
    <property type="entry name" value="Urease metallochaperone UreE, N-terminal domain"/>
    <property type="match status" value="2"/>
</dbReference>
<dbReference type="NCBIfam" id="TIGR02349">
    <property type="entry name" value="DnaJ_bact"/>
    <property type="match status" value="1"/>
</dbReference>
<dbReference type="PROSITE" id="PS50076">
    <property type="entry name" value="DNAJ_2"/>
    <property type="match status" value="1"/>
</dbReference>
<evidence type="ECO:0000256" key="8">
    <source>
        <dbReference type="ARBA" id="ARBA00023186"/>
    </source>
</evidence>
<comment type="cofactor">
    <cofactor evidence="12">
        <name>Zn(2+)</name>
        <dbReference type="ChEBI" id="CHEBI:29105"/>
    </cofactor>
    <text evidence="12">Binds 2 Zn(2+) ions per monomer.</text>
</comment>
<dbReference type="SUPFAM" id="SSF46565">
    <property type="entry name" value="Chaperone J-domain"/>
    <property type="match status" value="1"/>
</dbReference>
<dbReference type="GO" id="GO:0031072">
    <property type="term" value="F:heat shock protein binding"/>
    <property type="evidence" value="ECO:0007669"/>
    <property type="project" value="InterPro"/>
</dbReference>
<dbReference type="GO" id="GO:0051082">
    <property type="term" value="F:unfolded protein binding"/>
    <property type="evidence" value="ECO:0007669"/>
    <property type="project" value="UniProtKB-UniRule"/>
</dbReference>
<sequence length="373" mass="41374">MSRRDYYEILSVERTIDEDGLKKAYRKIAFQYHPDRNPDDPEAEERFKEAAEAYEILRDPNKRARYDRFGHEGVSGGGSGFSSNDDIFSSFGDIFGDLFGFSSGSRSRGPRPSVGNDLRYNLNISFRQAAKGDEVNIKIPRMSTCPECKGNRCAAGSSPETCPQCQGSGQVRHNQGFFQISVPCNRCNGEGVIITNPCPKCKGRGQIQEFRELSVKIPAGVDSGNRLRVRGEGEAGKNGGPNGDLYVFIKVDDDKTFERQDQDLIYTTEITMVQAAIGKRIEVPTLDSPVPMEIPAGTQSGEVFRLDGLGLPNPNNPKIVGDLLVEVKVLTPKRLSKRQQELLEEFEALEEERPINKAKNIFKKVGKAMGLDD</sequence>
<keyword evidence="3 12" id="KW-0479">Metal-binding</keyword>
<feature type="binding site" evidence="12">
    <location>
        <position position="187"/>
    </location>
    <ligand>
        <name>Zn(2+)</name>
        <dbReference type="ChEBI" id="CHEBI:29105"/>
        <label>2</label>
    </ligand>
</feature>
<dbReference type="GO" id="GO:0005524">
    <property type="term" value="F:ATP binding"/>
    <property type="evidence" value="ECO:0007669"/>
    <property type="project" value="InterPro"/>
</dbReference>
<dbReference type="InterPro" id="IPR001623">
    <property type="entry name" value="DnaJ_domain"/>
</dbReference>
<evidence type="ECO:0000256" key="9">
    <source>
        <dbReference type="ARBA" id="ARBA00053423"/>
    </source>
</evidence>
<dbReference type="HAMAP" id="MF_01152">
    <property type="entry name" value="DnaJ"/>
    <property type="match status" value="1"/>
</dbReference>
<accession>A0A1M7RTJ2</accession>
<evidence type="ECO:0000256" key="5">
    <source>
        <dbReference type="ARBA" id="ARBA00022771"/>
    </source>
</evidence>
<dbReference type="FunFam" id="2.10.230.10:FF:000002">
    <property type="entry name" value="Molecular chaperone DnaJ"/>
    <property type="match status" value="1"/>
</dbReference>
<feature type="binding site" evidence="12">
    <location>
        <position position="201"/>
    </location>
    <ligand>
        <name>Zn(2+)</name>
        <dbReference type="ChEBI" id="CHEBI:29105"/>
        <label>1</label>
    </ligand>
</feature>
<reference evidence="16 17" key="1">
    <citation type="submission" date="2016-12" db="EMBL/GenBank/DDBJ databases">
        <authorList>
            <person name="Song W.-J."/>
            <person name="Kurnit D.M."/>
        </authorList>
    </citation>
    <scope>NUCLEOTIDE SEQUENCE [LARGE SCALE GENOMIC DNA]</scope>
    <source>
        <strain evidence="16 17">DSM 11393</strain>
    </source>
</reference>
<organism evidence="16 17">
    <name type="scientific">Desulfovibrio litoralis DSM 11393</name>
    <dbReference type="NCBI Taxonomy" id="1121455"/>
    <lineage>
        <taxon>Bacteria</taxon>
        <taxon>Pseudomonadati</taxon>
        <taxon>Thermodesulfobacteriota</taxon>
        <taxon>Desulfovibrionia</taxon>
        <taxon>Desulfovibrionales</taxon>
        <taxon>Desulfovibrionaceae</taxon>
        <taxon>Desulfovibrio</taxon>
    </lineage>
</organism>
<comment type="caution">
    <text evidence="12">Lacks conserved residue(s) required for the propagation of feature annotation.</text>
</comment>
<dbReference type="EMBL" id="FRDI01000002">
    <property type="protein sequence ID" value="SHN49605.1"/>
    <property type="molecule type" value="Genomic_DNA"/>
</dbReference>
<comment type="subcellular location">
    <subcellularLocation>
        <location evidence="12">Cytoplasm</location>
    </subcellularLocation>
</comment>
<dbReference type="PROSITE" id="PS00636">
    <property type="entry name" value="DNAJ_1"/>
    <property type="match status" value="1"/>
</dbReference>
<dbReference type="SUPFAM" id="SSF57938">
    <property type="entry name" value="DnaJ/Hsp40 cysteine-rich domain"/>
    <property type="match status" value="1"/>
</dbReference>
<dbReference type="FunFam" id="2.60.260.20:FF:000005">
    <property type="entry name" value="Chaperone protein dnaJ 1, mitochondrial"/>
    <property type="match status" value="1"/>
</dbReference>
<dbReference type="Pfam" id="PF01556">
    <property type="entry name" value="DnaJ_C"/>
    <property type="match status" value="1"/>
</dbReference>
<evidence type="ECO:0000256" key="12">
    <source>
        <dbReference type="HAMAP-Rule" id="MF_01152"/>
    </source>
</evidence>
<dbReference type="Pfam" id="PF00226">
    <property type="entry name" value="DnaJ"/>
    <property type="match status" value="1"/>
</dbReference>
<feature type="binding site" evidence="12">
    <location>
        <position position="198"/>
    </location>
    <ligand>
        <name>Zn(2+)</name>
        <dbReference type="ChEBI" id="CHEBI:29105"/>
        <label>1</label>
    </ligand>
</feature>
<evidence type="ECO:0000259" key="15">
    <source>
        <dbReference type="PROSITE" id="PS51188"/>
    </source>
</evidence>
<dbReference type="GO" id="GO:0006260">
    <property type="term" value="P:DNA replication"/>
    <property type="evidence" value="ECO:0007669"/>
    <property type="project" value="UniProtKB-KW"/>
</dbReference>
<evidence type="ECO:0000256" key="6">
    <source>
        <dbReference type="ARBA" id="ARBA00022833"/>
    </source>
</evidence>
<dbReference type="GO" id="GO:0009408">
    <property type="term" value="P:response to heat"/>
    <property type="evidence" value="ECO:0007669"/>
    <property type="project" value="InterPro"/>
</dbReference>
<evidence type="ECO:0000313" key="16">
    <source>
        <dbReference type="EMBL" id="SHN49605.1"/>
    </source>
</evidence>
<dbReference type="RefSeq" id="WP_072695497.1">
    <property type="nucleotide sequence ID" value="NZ_FRDI01000002.1"/>
</dbReference>
<comment type="function">
    <text evidence="9 12">Participates actively in the response to hyperosmotic and heat shock by preventing the aggregation of stress-denatured proteins and by disaggregating proteins, also in an autonomous, DnaK-independent fashion. Unfolded proteins bind initially to DnaJ; upon interaction with the DnaJ-bound protein, DnaK hydrolyzes its bound ATP, resulting in the formation of a stable complex. GrpE releases ADP from DnaK; ATP binding to DnaK triggers the release of the substrate protein, thus completing the reaction cycle. Several rounds of ATP-dependent interactions between DnaJ, DnaK and GrpE are required for fully efficient folding. Also involved, together with DnaK and GrpE, in the DNA replication of plasmids through activation of initiation proteins.</text>
</comment>
<evidence type="ECO:0000256" key="2">
    <source>
        <dbReference type="ARBA" id="ARBA00022705"/>
    </source>
</evidence>
<dbReference type="PANTHER" id="PTHR43096:SF48">
    <property type="entry name" value="CHAPERONE PROTEIN DNAJ"/>
    <property type="match status" value="1"/>
</dbReference>
<evidence type="ECO:0000256" key="13">
    <source>
        <dbReference type="PROSITE-ProRule" id="PRU00546"/>
    </source>
</evidence>
<name>A0A1M7RTJ2_9BACT</name>
<dbReference type="GO" id="GO:0008270">
    <property type="term" value="F:zinc ion binding"/>
    <property type="evidence" value="ECO:0007669"/>
    <property type="project" value="UniProtKB-UniRule"/>
</dbReference>
<evidence type="ECO:0000259" key="14">
    <source>
        <dbReference type="PROSITE" id="PS50076"/>
    </source>
</evidence>
<dbReference type="NCBIfam" id="NF008035">
    <property type="entry name" value="PRK10767.1"/>
    <property type="match status" value="1"/>
</dbReference>
<comment type="similarity">
    <text evidence="10 12">Belongs to the DnaJ family.</text>
</comment>
<dbReference type="CDD" id="cd10747">
    <property type="entry name" value="DnaJ_C"/>
    <property type="match status" value="1"/>
</dbReference>
<keyword evidence="7 12" id="KW-0346">Stress response</keyword>
<dbReference type="InterPro" id="IPR036869">
    <property type="entry name" value="J_dom_sf"/>
</dbReference>
<dbReference type="InterPro" id="IPR012724">
    <property type="entry name" value="DnaJ"/>
</dbReference>
<comment type="subunit">
    <text evidence="12">Homodimer.</text>
</comment>
<dbReference type="PANTHER" id="PTHR43096">
    <property type="entry name" value="DNAJ HOMOLOG 1, MITOCHONDRIAL-RELATED"/>
    <property type="match status" value="1"/>
</dbReference>
<feature type="binding site" evidence="12">
    <location>
        <position position="165"/>
    </location>
    <ligand>
        <name>Zn(2+)</name>
        <dbReference type="ChEBI" id="CHEBI:29105"/>
        <label>2</label>
    </ligand>
</feature>
<dbReference type="NCBIfam" id="NF010894">
    <property type="entry name" value="PRK14301.1"/>
    <property type="match status" value="1"/>
</dbReference>
<feature type="domain" description="J" evidence="14">
    <location>
        <begin position="5"/>
        <end position="70"/>
    </location>
</feature>
<feature type="binding site" evidence="12">
    <location>
        <position position="162"/>
    </location>
    <ligand>
        <name>Zn(2+)</name>
        <dbReference type="ChEBI" id="CHEBI:29105"/>
        <label>2</label>
    </ligand>
</feature>
<dbReference type="STRING" id="1121455.SAMN02745728_00151"/>
<dbReference type="GO" id="GO:0005737">
    <property type="term" value="C:cytoplasm"/>
    <property type="evidence" value="ECO:0007669"/>
    <property type="project" value="UniProtKB-SubCell"/>
</dbReference>
<evidence type="ECO:0000256" key="11">
    <source>
        <dbReference type="ARBA" id="ARBA00067609"/>
    </source>
</evidence>
<feature type="binding site" evidence="12">
    <location>
        <position position="184"/>
    </location>
    <ligand>
        <name>Zn(2+)</name>
        <dbReference type="ChEBI" id="CHEBI:29105"/>
        <label>2</label>
    </ligand>
</feature>
<dbReference type="SUPFAM" id="SSF49493">
    <property type="entry name" value="HSP40/DnaJ peptide-binding domain"/>
    <property type="match status" value="2"/>
</dbReference>
<keyword evidence="5 12" id="KW-0863">Zinc-finger</keyword>
<dbReference type="CDD" id="cd06257">
    <property type="entry name" value="DnaJ"/>
    <property type="match status" value="1"/>
</dbReference>
<comment type="domain">
    <text evidence="12">The J domain is necessary and sufficient to stimulate DnaK ATPase activity. Zinc center 1 plays an important role in the autonomous, DnaK-independent chaperone activity of DnaJ. Zinc center 2 is essential for interaction with DnaK and for DnaJ activity.</text>
</comment>
<dbReference type="Gene3D" id="2.10.230.10">
    <property type="entry name" value="Heat shock protein DnaJ, cysteine-rich domain"/>
    <property type="match status" value="1"/>
</dbReference>
<feature type="binding site" evidence="12">
    <location>
        <position position="145"/>
    </location>
    <ligand>
        <name>Zn(2+)</name>
        <dbReference type="ChEBI" id="CHEBI:29105"/>
        <label>1</label>
    </ligand>
</feature>
<dbReference type="AlphaFoldDB" id="A0A1M7RTJ2"/>
<keyword evidence="2 12" id="KW-0235">DNA replication</keyword>
<evidence type="ECO:0000256" key="4">
    <source>
        <dbReference type="ARBA" id="ARBA00022737"/>
    </source>
</evidence>
<proteinExistence type="inferred from homology"/>
<evidence type="ECO:0000256" key="3">
    <source>
        <dbReference type="ARBA" id="ARBA00022723"/>
    </source>
</evidence>
<evidence type="ECO:0000313" key="17">
    <source>
        <dbReference type="Proteomes" id="UP000186469"/>
    </source>
</evidence>